<dbReference type="PIRSF" id="PIRSF017082">
    <property type="entry name" value="YflP"/>
    <property type="match status" value="1"/>
</dbReference>
<dbReference type="CDD" id="cd07012">
    <property type="entry name" value="PBP2_Bug_TTT"/>
    <property type="match status" value="1"/>
</dbReference>
<evidence type="ECO:0000256" key="1">
    <source>
        <dbReference type="ARBA" id="ARBA00006987"/>
    </source>
</evidence>
<feature type="signal peptide" evidence="2">
    <location>
        <begin position="1"/>
        <end position="23"/>
    </location>
</feature>
<reference evidence="3" key="2">
    <citation type="submission" date="2023-02" db="EMBL/GenBank/DDBJ databases">
        <authorList>
            <person name="Rayyan A."/>
            <person name="Meyer T."/>
            <person name="Kyndt J.A."/>
        </authorList>
    </citation>
    <scope>NUCLEOTIDE SEQUENCE</scope>
    <source>
        <strain evidence="3">DSM 9987</strain>
    </source>
</reference>
<sequence>MITRRLACSALAGATLVALGRTAGTSDAPVRIVIPAVGSGGTDILARLIAGELERQWRRPVTVENMPGAAGGIAARAVMRAAPDGGTLLMGSTGTLMAAASGADGRLPASYRVTDQFVPVVLVAAPPYVVTLHPAVPARTIAELIGLARARQAEGRPLRYGSSGSGAASHLTAVLFEKEAEVELQHVPLLGTGAAIEELLAGRIDLLFGPPQTVRDSIAAGRLVAVATTGPERSPSFPDVPTVAESGLPGFASVGWFGLLAPRGTPARTVAGIAADVAALLGRPEIRGRLASLGATAQPSTPAAFAAFIDADLAKWSRLLAATGALRIDSLPR</sequence>
<gene>
    <name evidence="3" type="ORF">PQJ73_14895</name>
</gene>
<comment type="caution">
    <text evidence="3">The sequence shown here is derived from an EMBL/GenBank/DDBJ whole genome shotgun (WGS) entry which is preliminary data.</text>
</comment>
<keyword evidence="4" id="KW-1185">Reference proteome</keyword>
<comment type="similarity">
    <text evidence="1">Belongs to the UPF0065 (bug) family.</text>
</comment>
<evidence type="ECO:0000313" key="4">
    <source>
        <dbReference type="Proteomes" id="UP001165652"/>
    </source>
</evidence>
<accession>A0ABT5JC01</accession>
<dbReference type="Pfam" id="PF03401">
    <property type="entry name" value="TctC"/>
    <property type="match status" value="1"/>
</dbReference>
<name>A0ABT5JC01_RHOTP</name>
<dbReference type="Proteomes" id="UP001165652">
    <property type="component" value="Unassembled WGS sequence"/>
</dbReference>
<dbReference type="InterPro" id="IPR042100">
    <property type="entry name" value="Bug_dom1"/>
</dbReference>
<dbReference type="RefSeq" id="WP_272777819.1">
    <property type="nucleotide sequence ID" value="NZ_JAQQLI010000021.1"/>
</dbReference>
<dbReference type="SUPFAM" id="SSF53850">
    <property type="entry name" value="Periplasmic binding protein-like II"/>
    <property type="match status" value="1"/>
</dbReference>
<keyword evidence="2" id="KW-0732">Signal</keyword>
<feature type="chain" id="PRO_5045250171" evidence="2">
    <location>
        <begin position="24"/>
        <end position="333"/>
    </location>
</feature>
<dbReference type="PANTHER" id="PTHR42928:SF5">
    <property type="entry name" value="BLR1237 PROTEIN"/>
    <property type="match status" value="1"/>
</dbReference>
<dbReference type="InterPro" id="IPR005064">
    <property type="entry name" value="BUG"/>
</dbReference>
<protein>
    <submittedName>
        <fullName evidence="3">Tripartite tricarboxylate transporter substrate binding protein</fullName>
    </submittedName>
</protein>
<organism evidence="3 4">
    <name type="scientific">Rhodoplanes tepidamans</name>
    <name type="common">Rhodoplanes cryptolactis</name>
    <dbReference type="NCBI Taxonomy" id="200616"/>
    <lineage>
        <taxon>Bacteria</taxon>
        <taxon>Pseudomonadati</taxon>
        <taxon>Pseudomonadota</taxon>
        <taxon>Alphaproteobacteria</taxon>
        <taxon>Hyphomicrobiales</taxon>
        <taxon>Nitrobacteraceae</taxon>
        <taxon>Rhodoplanes</taxon>
    </lineage>
</organism>
<dbReference type="Gene3D" id="3.40.190.150">
    <property type="entry name" value="Bordetella uptake gene, domain 1"/>
    <property type="match status" value="1"/>
</dbReference>
<dbReference type="PANTHER" id="PTHR42928">
    <property type="entry name" value="TRICARBOXYLATE-BINDING PROTEIN"/>
    <property type="match status" value="1"/>
</dbReference>
<dbReference type="EMBL" id="JAQQLI010000021">
    <property type="protein sequence ID" value="MDC7786978.1"/>
    <property type="molecule type" value="Genomic_DNA"/>
</dbReference>
<proteinExistence type="inferred from homology"/>
<reference evidence="3" key="1">
    <citation type="journal article" date="2023" name="Microbiol Resour">
        <title>Genome Sequences of Rhodoplanes serenus and Two Thermotolerant Strains, Rhodoplanes tepidamans and 'Rhodoplanes cryptolactis,' Further Refine the Genus.</title>
        <authorList>
            <person name="Rayyan A.A."/>
            <person name="Kyndt J.A."/>
        </authorList>
    </citation>
    <scope>NUCLEOTIDE SEQUENCE</scope>
    <source>
        <strain evidence="3">DSM 9987</strain>
    </source>
</reference>
<evidence type="ECO:0000256" key="2">
    <source>
        <dbReference type="SAM" id="SignalP"/>
    </source>
</evidence>
<evidence type="ECO:0000313" key="3">
    <source>
        <dbReference type="EMBL" id="MDC7786978.1"/>
    </source>
</evidence>
<dbReference type="Gene3D" id="3.40.190.10">
    <property type="entry name" value="Periplasmic binding protein-like II"/>
    <property type="match status" value="1"/>
</dbReference>